<organism evidence="2">
    <name type="scientific">marine sediment metagenome</name>
    <dbReference type="NCBI Taxonomy" id="412755"/>
    <lineage>
        <taxon>unclassified sequences</taxon>
        <taxon>metagenomes</taxon>
        <taxon>ecological metagenomes</taxon>
    </lineage>
</organism>
<keyword evidence="1" id="KW-0812">Transmembrane</keyword>
<keyword evidence="1" id="KW-0472">Membrane</keyword>
<evidence type="ECO:0000256" key="1">
    <source>
        <dbReference type="SAM" id="Phobius"/>
    </source>
</evidence>
<reference evidence="2" key="1">
    <citation type="journal article" date="2014" name="Front. Microbiol.">
        <title>High frequency of phylogenetically diverse reductive dehalogenase-homologous genes in deep subseafloor sedimentary metagenomes.</title>
        <authorList>
            <person name="Kawai M."/>
            <person name="Futagami T."/>
            <person name="Toyoda A."/>
            <person name="Takaki Y."/>
            <person name="Nishi S."/>
            <person name="Hori S."/>
            <person name="Arai W."/>
            <person name="Tsubouchi T."/>
            <person name="Morono Y."/>
            <person name="Uchiyama I."/>
            <person name="Ito T."/>
            <person name="Fujiyama A."/>
            <person name="Inagaki F."/>
            <person name="Takami H."/>
        </authorList>
    </citation>
    <scope>NUCLEOTIDE SEQUENCE</scope>
    <source>
        <strain evidence="2">Expedition CK06-06</strain>
    </source>
</reference>
<proteinExistence type="predicted"/>
<protein>
    <submittedName>
        <fullName evidence="2">Uncharacterized protein</fullName>
    </submittedName>
</protein>
<sequence length="38" mass="4372">SPLTLTWILALGIGAIDLFLVYVAVKLFQRESIVIRWR</sequence>
<dbReference type="EMBL" id="BARS01007559">
    <property type="protein sequence ID" value="GAF67418.1"/>
    <property type="molecule type" value="Genomic_DNA"/>
</dbReference>
<accession>X0RF84</accession>
<feature type="transmembrane region" description="Helical" evidence="1">
    <location>
        <begin position="6"/>
        <end position="28"/>
    </location>
</feature>
<keyword evidence="1" id="KW-1133">Transmembrane helix</keyword>
<evidence type="ECO:0000313" key="2">
    <source>
        <dbReference type="EMBL" id="GAF67418.1"/>
    </source>
</evidence>
<name>X0RF84_9ZZZZ</name>
<gene>
    <name evidence="2" type="ORF">S01H1_14522</name>
</gene>
<comment type="caution">
    <text evidence="2">The sequence shown here is derived from an EMBL/GenBank/DDBJ whole genome shotgun (WGS) entry which is preliminary data.</text>
</comment>
<dbReference type="AlphaFoldDB" id="X0RF84"/>
<feature type="non-terminal residue" evidence="2">
    <location>
        <position position="1"/>
    </location>
</feature>